<dbReference type="VEuPathDB" id="FungiDB:VP01_3754g1"/>
<keyword evidence="1" id="KW-0472">Membrane</keyword>
<dbReference type="AlphaFoldDB" id="A0A0L6UUM6"/>
<comment type="caution">
    <text evidence="2">The sequence shown here is derived from an EMBL/GenBank/DDBJ whole genome shotgun (WGS) entry which is preliminary data.</text>
</comment>
<proteinExistence type="predicted"/>
<dbReference type="Proteomes" id="UP000037035">
    <property type="component" value="Unassembled WGS sequence"/>
</dbReference>
<feature type="transmembrane region" description="Helical" evidence="1">
    <location>
        <begin position="532"/>
        <end position="549"/>
    </location>
</feature>
<dbReference type="EMBL" id="LAVV01008784">
    <property type="protein sequence ID" value="KNZ51942.1"/>
    <property type="molecule type" value="Genomic_DNA"/>
</dbReference>
<keyword evidence="1" id="KW-1133">Transmembrane helix</keyword>
<evidence type="ECO:0000313" key="2">
    <source>
        <dbReference type="EMBL" id="KNZ51942.1"/>
    </source>
</evidence>
<sequence length="802" mass="92228">MYSTFFDVSMWFYAVMGYSMLKIKIPGSKSVSPPQKGNDRLYKPVVTSTKLPVLALFMGLWRQRLQMGVIFELYTGYRMEICTYCLPFWGGVCKVTCMRPKFHFLIVFNPQKLYQQPPKLATQFWGLQLSPIPVWPISGTTESNQGFFWGSQIQFCYWKGGCTSNFKNRGKTPNPWLPGGCRSNFDPTTITRAVSVTLACNSYNFTFLNNLFSTIKLIYCTSQADIILPIIVIQTFISPAKTILHNIFSSNCSLNYLCSPFYDLDILFLCYDHIANVDKRLASSINPYKPKHRSLTKPTKLSQTIKICSESWISTNLESVAGGFLKHPHTTTHTGDLKASQSSFFPPWKKSHSRCTQICPGYWFDCLPLNFLKLQRKIICPQLESYLHPSAQWGHCDFIIAKGFFYLGGGYKRVVVELQRISTELRTMFTINEAKLVHNLQPTNNRFFEILSMISFIIMVIYILSFWLQKSIISASFSIFMRMIWNMVCVSYHKQGMKPLFVILPWNPSGGLYDGYQLVYHLKIGKARDMRMVLVLVWMNILFGTKYSLGKPNLFLCFNHLIQLCNLGLSELVGANSLFFSSLEDEPLLLPLSPKPVFEFAKATVSSFLLCVCLNDRDETRLQLLPCHHNSVQNHNMLYIIKLISSLGYSSKHFDCMIAKFFFILVKGYIRVKLQRISTELRTNFTKNQAQILHNLHPKHKGYQLSISPSSEKALACECTVDNQNEKIHPELLELTLEIIENRKKKEENQEQEDNEEKNICSVVDSMDVVEKDSSVMKHMEIVEKDSSVFWMKMAINLWNLG</sequence>
<evidence type="ECO:0000313" key="3">
    <source>
        <dbReference type="Proteomes" id="UP000037035"/>
    </source>
</evidence>
<evidence type="ECO:0000256" key="1">
    <source>
        <dbReference type="SAM" id="Phobius"/>
    </source>
</evidence>
<organism evidence="2 3">
    <name type="scientific">Puccinia sorghi</name>
    <dbReference type="NCBI Taxonomy" id="27349"/>
    <lineage>
        <taxon>Eukaryota</taxon>
        <taxon>Fungi</taxon>
        <taxon>Dikarya</taxon>
        <taxon>Basidiomycota</taxon>
        <taxon>Pucciniomycotina</taxon>
        <taxon>Pucciniomycetes</taxon>
        <taxon>Pucciniales</taxon>
        <taxon>Pucciniaceae</taxon>
        <taxon>Puccinia</taxon>
    </lineage>
</organism>
<keyword evidence="1" id="KW-0812">Transmembrane</keyword>
<name>A0A0L6UUM6_9BASI</name>
<reference evidence="2 3" key="1">
    <citation type="submission" date="2015-08" db="EMBL/GenBank/DDBJ databases">
        <title>Next Generation Sequencing and Analysis of the Genome of Puccinia sorghi L Schw, the Causal Agent of Maize Common Rust.</title>
        <authorList>
            <person name="Rochi L."/>
            <person name="Burguener G."/>
            <person name="Darino M."/>
            <person name="Turjanski A."/>
            <person name="Kreff E."/>
            <person name="Dieguez M.J."/>
            <person name="Sacco F."/>
        </authorList>
    </citation>
    <scope>NUCLEOTIDE SEQUENCE [LARGE SCALE GENOMIC DNA]</scope>
    <source>
        <strain evidence="2 3">RO10H11247</strain>
    </source>
</reference>
<protein>
    <submittedName>
        <fullName evidence="2">Uncharacterized protein</fullName>
    </submittedName>
</protein>
<feature type="transmembrane region" description="Helical" evidence="1">
    <location>
        <begin position="447"/>
        <end position="467"/>
    </location>
</feature>
<keyword evidence="3" id="KW-1185">Reference proteome</keyword>
<accession>A0A0L6UUM6</accession>
<gene>
    <name evidence="2" type="ORF">VP01_3754g1</name>
</gene>